<keyword evidence="3" id="KW-0175">Coiled coil</keyword>
<keyword evidence="9" id="KW-1185">Reference proteome</keyword>
<dbReference type="GO" id="GO:0022857">
    <property type="term" value="F:transmembrane transporter activity"/>
    <property type="evidence" value="ECO:0007669"/>
    <property type="project" value="InterPro"/>
</dbReference>
<name>A0A4Z0MJ35_9BACT</name>
<accession>A0A4Z0MJ35</accession>
<dbReference type="Gene3D" id="1.10.287.470">
    <property type="entry name" value="Helix hairpin bin"/>
    <property type="match status" value="1"/>
</dbReference>
<feature type="domain" description="Multidrug resistance protein MdtA-like C-terminal permuted SH3" evidence="7">
    <location>
        <begin position="304"/>
        <end position="364"/>
    </location>
</feature>
<comment type="caution">
    <text evidence="8">The sequence shown here is derived from an EMBL/GenBank/DDBJ whole genome shotgun (WGS) entry which is preliminary data.</text>
</comment>
<dbReference type="Proteomes" id="UP000298284">
    <property type="component" value="Unassembled WGS sequence"/>
</dbReference>
<dbReference type="GO" id="GO:0030313">
    <property type="term" value="C:cell envelope"/>
    <property type="evidence" value="ECO:0007669"/>
    <property type="project" value="UniProtKB-SubCell"/>
</dbReference>
<evidence type="ECO:0000259" key="4">
    <source>
        <dbReference type="Pfam" id="PF25876"/>
    </source>
</evidence>
<reference evidence="8 9" key="1">
    <citation type="submission" date="2019-04" db="EMBL/GenBank/DDBJ databases">
        <authorList>
            <person name="Feng G."/>
            <person name="Zhang J."/>
            <person name="Zhu H."/>
        </authorList>
    </citation>
    <scope>NUCLEOTIDE SEQUENCE [LARGE SCALE GENOMIC DNA]</scope>
    <source>
        <strain evidence="8 9">JCM 19491</strain>
    </source>
</reference>
<dbReference type="Gene3D" id="2.40.50.100">
    <property type="match status" value="1"/>
</dbReference>
<organism evidence="8 9">
    <name type="scientific">Hymenobacter wooponensis</name>
    <dbReference type="NCBI Taxonomy" id="1525360"/>
    <lineage>
        <taxon>Bacteria</taxon>
        <taxon>Pseudomonadati</taxon>
        <taxon>Bacteroidota</taxon>
        <taxon>Cytophagia</taxon>
        <taxon>Cytophagales</taxon>
        <taxon>Hymenobacteraceae</taxon>
        <taxon>Hymenobacter</taxon>
    </lineage>
</organism>
<dbReference type="PANTHER" id="PTHR30158">
    <property type="entry name" value="ACRA/E-RELATED COMPONENT OF DRUG EFFLUX TRANSPORTER"/>
    <property type="match status" value="1"/>
</dbReference>
<dbReference type="Pfam" id="PF25876">
    <property type="entry name" value="HH_MFP_RND"/>
    <property type="match status" value="1"/>
</dbReference>
<dbReference type="Gene3D" id="2.40.30.170">
    <property type="match status" value="1"/>
</dbReference>
<dbReference type="RefSeq" id="WP_135531268.1">
    <property type="nucleotide sequence ID" value="NZ_SRKZ01000004.1"/>
</dbReference>
<dbReference type="PANTHER" id="PTHR30158:SF23">
    <property type="entry name" value="MULTIDRUG RESISTANCE PROTEIN MEXA"/>
    <property type="match status" value="1"/>
</dbReference>
<dbReference type="InterPro" id="IPR058626">
    <property type="entry name" value="MdtA-like_b-barrel"/>
</dbReference>
<dbReference type="EMBL" id="SRKZ01000004">
    <property type="protein sequence ID" value="TGD79521.1"/>
    <property type="molecule type" value="Genomic_DNA"/>
</dbReference>
<dbReference type="Pfam" id="PF25917">
    <property type="entry name" value="BSH_RND"/>
    <property type="match status" value="1"/>
</dbReference>
<dbReference type="Pfam" id="PF25967">
    <property type="entry name" value="RND-MFP_C"/>
    <property type="match status" value="1"/>
</dbReference>
<dbReference type="InterPro" id="IPR058624">
    <property type="entry name" value="MdtA-like_HH"/>
</dbReference>
<dbReference type="SUPFAM" id="SSF111369">
    <property type="entry name" value="HlyD-like secretion proteins"/>
    <property type="match status" value="1"/>
</dbReference>
<dbReference type="GO" id="GO:0005886">
    <property type="term" value="C:plasma membrane"/>
    <property type="evidence" value="ECO:0007669"/>
    <property type="project" value="TreeGrafter"/>
</dbReference>
<dbReference type="AlphaFoldDB" id="A0A4Z0MJ35"/>
<evidence type="ECO:0000256" key="2">
    <source>
        <dbReference type="ARBA" id="ARBA00009477"/>
    </source>
</evidence>
<dbReference type="NCBIfam" id="TIGR01730">
    <property type="entry name" value="RND_mfp"/>
    <property type="match status" value="1"/>
</dbReference>
<evidence type="ECO:0000256" key="3">
    <source>
        <dbReference type="SAM" id="Coils"/>
    </source>
</evidence>
<evidence type="ECO:0000256" key="1">
    <source>
        <dbReference type="ARBA" id="ARBA00004196"/>
    </source>
</evidence>
<feature type="domain" description="Multidrug resistance protein MdtA-like beta-barrel" evidence="6">
    <location>
        <begin position="216"/>
        <end position="300"/>
    </location>
</feature>
<feature type="coiled-coil region" evidence="3">
    <location>
        <begin position="111"/>
        <end position="169"/>
    </location>
</feature>
<dbReference type="GO" id="GO:0046677">
    <property type="term" value="P:response to antibiotic"/>
    <property type="evidence" value="ECO:0007669"/>
    <property type="project" value="TreeGrafter"/>
</dbReference>
<gene>
    <name evidence="8" type="ORF">EU557_14950</name>
</gene>
<comment type="similarity">
    <text evidence="2">Belongs to the membrane fusion protein (MFP) (TC 8.A.1) family.</text>
</comment>
<dbReference type="InterPro" id="IPR058627">
    <property type="entry name" value="MdtA-like_C"/>
</dbReference>
<proteinExistence type="inferred from homology"/>
<evidence type="ECO:0000259" key="7">
    <source>
        <dbReference type="Pfam" id="PF25967"/>
    </source>
</evidence>
<feature type="domain" description="Multidrug resistance protein MdtA-like barrel-sandwich hybrid" evidence="5">
    <location>
        <begin position="70"/>
        <end position="206"/>
    </location>
</feature>
<evidence type="ECO:0000259" key="6">
    <source>
        <dbReference type="Pfam" id="PF25944"/>
    </source>
</evidence>
<dbReference type="InterPro" id="IPR058625">
    <property type="entry name" value="MdtA-like_BSH"/>
</dbReference>
<dbReference type="OrthoDB" id="9801814at2"/>
<dbReference type="Pfam" id="PF25944">
    <property type="entry name" value="Beta-barrel_RND"/>
    <property type="match status" value="1"/>
</dbReference>
<dbReference type="Gene3D" id="2.40.420.20">
    <property type="match status" value="1"/>
</dbReference>
<evidence type="ECO:0000259" key="5">
    <source>
        <dbReference type="Pfam" id="PF25917"/>
    </source>
</evidence>
<sequence>MLPLGSFRYSLLTWFFPPLLGLGLCGCGTNSQADVATSSAEAPPTLPVTQLTARDTVLSHDYVADIQAVRNVEIRARLEGFLEQIYVDEGQPVRKGQPLFRINDTEYKSRLTQAQAELSSAQSAARVAKLEVERVKLLTEKNIISKTELEVAQAKYQAALSQIQQARTAVSNASLYVSYTLVRAPFDGVINRIPLKMGSVIEDGTLLTTVSDIRAMYAYFNVSEAEYLDYVKKSSKDSARSTNVAHLLLADGSTYPVKGKVETVESQFQATTGSIAFRARFDNPNKLLRHGATGRVRLSSTVEDAVLVPQKSVFEVQDKNYVYMVDAAGKVKQHPFQPQTRLSDFYVVKTGLKSGDKVVYEGVQDLRDGATITPKPVEMDDLIDQAR</sequence>
<feature type="domain" description="Multidrug resistance protein MdtA-like alpha-helical hairpin" evidence="4">
    <location>
        <begin position="111"/>
        <end position="180"/>
    </location>
</feature>
<dbReference type="InterPro" id="IPR006143">
    <property type="entry name" value="RND_pump_MFP"/>
</dbReference>
<comment type="subcellular location">
    <subcellularLocation>
        <location evidence="1">Cell envelope</location>
    </subcellularLocation>
</comment>
<evidence type="ECO:0000313" key="9">
    <source>
        <dbReference type="Proteomes" id="UP000298284"/>
    </source>
</evidence>
<protein>
    <submittedName>
        <fullName evidence="8">Efflux RND transporter periplasmic adaptor subunit</fullName>
    </submittedName>
</protein>
<evidence type="ECO:0000313" key="8">
    <source>
        <dbReference type="EMBL" id="TGD79521.1"/>
    </source>
</evidence>